<sequence length="60" mass="7130">MLADLQQIDNGYIAHFQRHLKHSVEEVWSSLTDNDRLAKWFSELRVDDLREGGVIYRPYP</sequence>
<dbReference type="EMBL" id="AP019400">
    <property type="protein sequence ID" value="BBI33297.1"/>
    <property type="molecule type" value="Genomic_DNA"/>
</dbReference>
<dbReference type="Proteomes" id="UP000289856">
    <property type="component" value="Chromosome"/>
</dbReference>
<dbReference type="InterPro" id="IPR023393">
    <property type="entry name" value="START-like_dom_sf"/>
</dbReference>
<protein>
    <recommendedName>
        <fullName evidence="3">Coenzyme Q-binding protein COQ10 START domain-containing protein</fullName>
    </recommendedName>
</protein>
<evidence type="ECO:0008006" key="3">
    <source>
        <dbReference type="Google" id="ProtNLM"/>
    </source>
</evidence>
<keyword evidence="2" id="KW-1185">Reference proteome</keyword>
<organism evidence="1 2">
    <name type="scientific">Cohnella abietis</name>
    <dbReference type="NCBI Taxonomy" id="2507935"/>
    <lineage>
        <taxon>Bacteria</taxon>
        <taxon>Bacillati</taxon>
        <taxon>Bacillota</taxon>
        <taxon>Bacilli</taxon>
        <taxon>Bacillales</taxon>
        <taxon>Paenibacillaceae</taxon>
        <taxon>Cohnella</taxon>
    </lineage>
</organism>
<dbReference type="Gene3D" id="3.30.530.20">
    <property type="match status" value="1"/>
</dbReference>
<dbReference type="KEGG" id="cohn:KCTCHS21_26960"/>
<gene>
    <name evidence="1" type="ORF">KCTCHS21_26960</name>
</gene>
<evidence type="ECO:0000313" key="1">
    <source>
        <dbReference type="EMBL" id="BBI33297.1"/>
    </source>
</evidence>
<accession>A0A3T1D5C4</accession>
<evidence type="ECO:0000313" key="2">
    <source>
        <dbReference type="Proteomes" id="UP000289856"/>
    </source>
</evidence>
<reference evidence="1 2" key="1">
    <citation type="submission" date="2019-01" db="EMBL/GenBank/DDBJ databases">
        <title>Complete genome sequence of Cohnella hallensis HS21 isolated from Korean fir (Abies koreana) rhizospheric soil.</title>
        <authorList>
            <person name="Jiang L."/>
            <person name="Kang S.W."/>
            <person name="Kim S."/>
            <person name="Jung J."/>
            <person name="Kim C.Y."/>
            <person name="Kim D.H."/>
            <person name="Kim S.W."/>
            <person name="Lee J."/>
        </authorList>
    </citation>
    <scope>NUCLEOTIDE SEQUENCE [LARGE SCALE GENOMIC DNA]</scope>
    <source>
        <strain evidence="1 2">HS21</strain>
    </source>
</reference>
<dbReference type="SUPFAM" id="SSF55961">
    <property type="entry name" value="Bet v1-like"/>
    <property type="match status" value="1"/>
</dbReference>
<dbReference type="AlphaFoldDB" id="A0A3T1D5C4"/>
<name>A0A3T1D5C4_9BACL</name>
<proteinExistence type="predicted"/>